<feature type="compositionally biased region" description="Low complexity" evidence="2">
    <location>
        <begin position="43"/>
        <end position="63"/>
    </location>
</feature>
<sequence>MYAPTFEQNGEGGCKQVKEKECQGCCTPNQIGIFIEQKKPKTRPVSPVVSPRSPVNPTSLPLVSTPPPVISTPSPILPPSSPVPSTTPTVTPPSPMILIPPSPLILTPSLPVLSPQTPVILVPFSNSSVTSKTPPTNTDAVLAITEIIQQLDVYNDPSTSDHIHICSISHKADPAWLIDLRKQQDACLVPMDIQLNSFNRELDLVQNHIKQVAGEIELAEHDTEMAEEQIKSAEERMRLAEEEIKSAGHAMELAGDRRKNAEAAKIGYEEQSKEIGRKIDQAQRQRDQTNQYWLDLINEHLRQHSVDRHRPGARTSKTMTKRLNKGPNS</sequence>
<dbReference type="Proteomes" id="UP000663866">
    <property type="component" value="Unassembled WGS sequence"/>
</dbReference>
<dbReference type="Proteomes" id="UP000663842">
    <property type="component" value="Unassembled WGS sequence"/>
</dbReference>
<name>A0A819HMV9_9BILA</name>
<gene>
    <name evidence="4" type="ORF">OVN521_LOCUS18871</name>
    <name evidence="3" type="ORF">UXM345_LOCUS10671</name>
</gene>
<evidence type="ECO:0000313" key="4">
    <source>
        <dbReference type="EMBL" id="CAF4065517.1"/>
    </source>
</evidence>
<keyword evidence="6" id="KW-1185">Reference proteome</keyword>
<reference evidence="3" key="1">
    <citation type="submission" date="2021-02" db="EMBL/GenBank/DDBJ databases">
        <authorList>
            <person name="Nowell W R."/>
        </authorList>
    </citation>
    <scope>NUCLEOTIDE SEQUENCE</scope>
</reference>
<feature type="region of interest" description="Disordered" evidence="2">
    <location>
        <begin position="305"/>
        <end position="329"/>
    </location>
</feature>
<evidence type="ECO:0000313" key="6">
    <source>
        <dbReference type="Proteomes" id="UP000663866"/>
    </source>
</evidence>
<protein>
    <submittedName>
        <fullName evidence="3">Uncharacterized protein</fullName>
    </submittedName>
</protein>
<evidence type="ECO:0000313" key="3">
    <source>
        <dbReference type="EMBL" id="CAF3903520.1"/>
    </source>
</evidence>
<dbReference type="EMBL" id="CAJOBG010003482">
    <property type="protein sequence ID" value="CAF4065517.1"/>
    <property type="molecule type" value="Genomic_DNA"/>
</dbReference>
<evidence type="ECO:0000313" key="5">
    <source>
        <dbReference type="Proteomes" id="UP000663842"/>
    </source>
</evidence>
<keyword evidence="1" id="KW-0175">Coiled coil</keyword>
<proteinExistence type="predicted"/>
<dbReference type="SUPFAM" id="SSF57997">
    <property type="entry name" value="Tropomyosin"/>
    <property type="match status" value="1"/>
</dbReference>
<comment type="caution">
    <text evidence="3">The sequence shown here is derived from an EMBL/GenBank/DDBJ whole genome shotgun (WGS) entry which is preliminary data.</text>
</comment>
<feature type="region of interest" description="Disordered" evidence="2">
    <location>
        <begin position="37"/>
        <end position="67"/>
    </location>
</feature>
<evidence type="ECO:0000256" key="2">
    <source>
        <dbReference type="SAM" id="MobiDB-lite"/>
    </source>
</evidence>
<dbReference type="AlphaFoldDB" id="A0A819HMV9"/>
<accession>A0A819HMV9</accession>
<feature type="coiled-coil region" evidence="1">
    <location>
        <begin position="209"/>
        <end position="285"/>
    </location>
</feature>
<dbReference type="EMBL" id="CAJOBF010001030">
    <property type="protein sequence ID" value="CAF3903520.1"/>
    <property type="molecule type" value="Genomic_DNA"/>
</dbReference>
<evidence type="ECO:0000256" key="1">
    <source>
        <dbReference type="SAM" id="Coils"/>
    </source>
</evidence>
<organism evidence="3 5">
    <name type="scientific">Rotaria magnacalcarata</name>
    <dbReference type="NCBI Taxonomy" id="392030"/>
    <lineage>
        <taxon>Eukaryota</taxon>
        <taxon>Metazoa</taxon>
        <taxon>Spiralia</taxon>
        <taxon>Gnathifera</taxon>
        <taxon>Rotifera</taxon>
        <taxon>Eurotatoria</taxon>
        <taxon>Bdelloidea</taxon>
        <taxon>Philodinida</taxon>
        <taxon>Philodinidae</taxon>
        <taxon>Rotaria</taxon>
    </lineage>
</organism>
<feature type="compositionally biased region" description="Basic residues" evidence="2">
    <location>
        <begin position="319"/>
        <end position="329"/>
    </location>
</feature>